<organism evidence="9 10">
    <name type="scientific">Hondaea fermentalgiana</name>
    <dbReference type="NCBI Taxonomy" id="2315210"/>
    <lineage>
        <taxon>Eukaryota</taxon>
        <taxon>Sar</taxon>
        <taxon>Stramenopiles</taxon>
        <taxon>Bigyra</taxon>
        <taxon>Labyrinthulomycetes</taxon>
        <taxon>Thraustochytrida</taxon>
        <taxon>Thraustochytriidae</taxon>
        <taxon>Hondaea</taxon>
    </lineage>
</organism>
<reference evidence="9 10" key="1">
    <citation type="submission" date="2017-12" db="EMBL/GenBank/DDBJ databases">
        <title>Sequencing, de novo assembly and annotation of complete genome of a new Thraustochytrid species, strain FCC1311.</title>
        <authorList>
            <person name="Sedici K."/>
            <person name="Godart F."/>
            <person name="Aiese Cigliano R."/>
            <person name="Sanseverino W."/>
            <person name="Barakat M."/>
            <person name="Ortet P."/>
            <person name="Marechal E."/>
            <person name="Cagnac O."/>
            <person name="Amato A."/>
        </authorList>
    </citation>
    <scope>NUCLEOTIDE SEQUENCE [LARGE SCALE GENOMIC DNA]</scope>
</reference>
<dbReference type="PRINTS" id="PR00502">
    <property type="entry name" value="NUDIXFAMILY"/>
</dbReference>
<dbReference type="EMBL" id="BEYU01000082">
    <property type="protein sequence ID" value="GBG30713.1"/>
    <property type="molecule type" value="Genomic_DNA"/>
</dbReference>
<evidence type="ECO:0000256" key="1">
    <source>
        <dbReference type="ARBA" id="ARBA00001936"/>
    </source>
</evidence>
<dbReference type="SUPFAM" id="SSF55811">
    <property type="entry name" value="Nudix"/>
    <property type="match status" value="1"/>
</dbReference>
<name>A0A2R5GQ19_9STRA</name>
<evidence type="ECO:0000256" key="7">
    <source>
        <dbReference type="RuleBase" id="RU003476"/>
    </source>
</evidence>
<dbReference type="PANTHER" id="PTHR12992">
    <property type="entry name" value="NUDIX HYDROLASE"/>
    <property type="match status" value="1"/>
</dbReference>
<dbReference type="GO" id="GO:0010945">
    <property type="term" value="F:coenzyme A diphosphatase activity"/>
    <property type="evidence" value="ECO:0007669"/>
    <property type="project" value="InterPro"/>
</dbReference>
<dbReference type="AlphaFoldDB" id="A0A2R5GQ19"/>
<dbReference type="InterPro" id="IPR020084">
    <property type="entry name" value="NUDIX_hydrolase_CS"/>
</dbReference>
<gene>
    <name evidence="9" type="ORF">FCC1311_069332</name>
</gene>
<sequence>MRFSPELLQQLKGAARALPRRSYDKHLPRRLQRDPEEYARRMNREAATCVALCNVDGEAAMLLTLRSQAVSTHAGQVSFPGGHIDQGETPEEACIRELHEETGLRSQPLARWHNVRAVTGTMVTPVLCYIDPGELSSDDVKTATDVSVEVDKCFSVRVSDLLDERHRSLEELSGRWSMPRFEIGDNPPIWGLTGFMVDGIMRDLLAPLFGVTTYPSFAGTKQHN</sequence>
<dbReference type="PROSITE" id="PS51462">
    <property type="entry name" value="NUDIX"/>
    <property type="match status" value="1"/>
</dbReference>
<keyword evidence="5" id="KW-0460">Magnesium</keyword>
<keyword evidence="6" id="KW-0464">Manganese</keyword>
<evidence type="ECO:0000259" key="8">
    <source>
        <dbReference type="PROSITE" id="PS51462"/>
    </source>
</evidence>
<proteinExistence type="inferred from homology"/>
<evidence type="ECO:0000313" key="10">
    <source>
        <dbReference type="Proteomes" id="UP000241890"/>
    </source>
</evidence>
<dbReference type="InterPro" id="IPR015797">
    <property type="entry name" value="NUDIX_hydrolase-like_dom_sf"/>
</dbReference>
<dbReference type="CDD" id="cd03426">
    <property type="entry name" value="NUDIX_CoAse_Nudt7"/>
    <property type="match status" value="1"/>
</dbReference>
<evidence type="ECO:0000313" key="9">
    <source>
        <dbReference type="EMBL" id="GBG30713.1"/>
    </source>
</evidence>
<dbReference type="Gene3D" id="3.90.79.10">
    <property type="entry name" value="Nucleoside Triphosphate Pyrophosphohydrolase"/>
    <property type="match status" value="1"/>
</dbReference>
<evidence type="ECO:0000256" key="5">
    <source>
        <dbReference type="ARBA" id="ARBA00022842"/>
    </source>
</evidence>
<accession>A0A2R5GQ19</accession>
<evidence type="ECO:0000256" key="3">
    <source>
        <dbReference type="ARBA" id="ARBA00022723"/>
    </source>
</evidence>
<protein>
    <submittedName>
        <fullName evidence="9">Nucleoside diphosphate-linked moiety X motif 8</fullName>
    </submittedName>
</protein>
<dbReference type="GO" id="GO:0046872">
    <property type="term" value="F:metal ion binding"/>
    <property type="evidence" value="ECO:0007669"/>
    <property type="project" value="UniProtKB-KW"/>
</dbReference>
<dbReference type="InParanoid" id="A0A2R5GQ19"/>
<keyword evidence="10" id="KW-1185">Reference proteome</keyword>
<evidence type="ECO:0000256" key="2">
    <source>
        <dbReference type="ARBA" id="ARBA00001946"/>
    </source>
</evidence>
<dbReference type="OrthoDB" id="206213at2759"/>
<dbReference type="InterPro" id="IPR000086">
    <property type="entry name" value="NUDIX_hydrolase_dom"/>
</dbReference>
<comment type="cofactor">
    <cofactor evidence="2">
        <name>Mg(2+)</name>
        <dbReference type="ChEBI" id="CHEBI:18420"/>
    </cofactor>
</comment>
<comment type="cofactor">
    <cofactor evidence="1">
        <name>Mn(2+)</name>
        <dbReference type="ChEBI" id="CHEBI:29035"/>
    </cofactor>
</comment>
<dbReference type="PROSITE" id="PS00893">
    <property type="entry name" value="NUDIX_BOX"/>
    <property type="match status" value="1"/>
</dbReference>
<keyword evidence="3" id="KW-0479">Metal-binding</keyword>
<dbReference type="PANTHER" id="PTHR12992:SF11">
    <property type="entry name" value="MITOCHONDRIAL COENZYME A DIPHOSPHATASE NUDT8"/>
    <property type="match status" value="1"/>
</dbReference>
<dbReference type="Proteomes" id="UP000241890">
    <property type="component" value="Unassembled WGS sequence"/>
</dbReference>
<dbReference type="Pfam" id="PF00293">
    <property type="entry name" value="NUDIX"/>
    <property type="match status" value="1"/>
</dbReference>
<comment type="similarity">
    <text evidence="7">Belongs to the Nudix hydrolase family.</text>
</comment>
<evidence type="ECO:0000256" key="6">
    <source>
        <dbReference type="ARBA" id="ARBA00023211"/>
    </source>
</evidence>
<dbReference type="InterPro" id="IPR045121">
    <property type="entry name" value="CoAse"/>
</dbReference>
<comment type="caution">
    <text evidence="9">The sequence shown here is derived from an EMBL/GenBank/DDBJ whole genome shotgun (WGS) entry which is preliminary data.</text>
</comment>
<keyword evidence="4 7" id="KW-0378">Hydrolase</keyword>
<dbReference type="InterPro" id="IPR020476">
    <property type="entry name" value="Nudix_hydrolase"/>
</dbReference>
<feature type="domain" description="Nudix hydrolase" evidence="8">
    <location>
        <begin position="42"/>
        <end position="179"/>
    </location>
</feature>
<evidence type="ECO:0000256" key="4">
    <source>
        <dbReference type="ARBA" id="ARBA00022801"/>
    </source>
</evidence>